<dbReference type="InterPro" id="IPR052270">
    <property type="entry name" value="CACF_protein"/>
</dbReference>
<proteinExistence type="predicted"/>
<dbReference type="EMBL" id="JARPUR010000005">
    <property type="protein sequence ID" value="KAK4876230.1"/>
    <property type="molecule type" value="Genomic_DNA"/>
</dbReference>
<dbReference type="AlphaFoldDB" id="A0AAN7Q1U3"/>
<organism evidence="1 2">
    <name type="scientific">Aquatica leii</name>
    <dbReference type="NCBI Taxonomy" id="1421715"/>
    <lineage>
        <taxon>Eukaryota</taxon>
        <taxon>Metazoa</taxon>
        <taxon>Ecdysozoa</taxon>
        <taxon>Arthropoda</taxon>
        <taxon>Hexapoda</taxon>
        <taxon>Insecta</taxon>
        <taxon>Pterygota</taxon>
        <taxon>Neoptera</taxon>
        <taxon>Endopterygota</taxon>
        <taxon>Coleoptera</taxon>
        <taxon>Polyphaga</taxon>
        <taxon>Elateriformia</taxon>
        <taxon>Elateroidea</taxon>
        <taxon>Lampyridae</taxon>
        <taxon>Luciolinae</taxon>
        <taxon>Aquatica</taxon>
    </lineage>
</organism>
<evidence type="ECO:0000313" key="1">
    <source>
        <dbReference type="EMBL" id="KAK4876230.1"/>
    </source>
</evidence>
<gene>
    <name evidence="1" type="ORF">RN001_012652</name>
</gene>
<accession>A0AAN7Q1U3</accession>
<dbReference type="PANTHER" id="PTHR22028">
    <property type="entry name" value="SFI1 SPINDLE BODY DOMAIN-CONTAINING PROTEIN-RELATED"/>
    <property type="match status" value="1"/>
</dbReference>
<keyword evidence="2" id="KW-1185">Reference proteome</keyword>
<dbReference type="Proteomes" id="UP001353858">
    <property type="component" value="Unassembled WGS sequence"/>
</dbReference>
<protein>
    <submittedName>
        <fullName evidence="1">Uncharacterized protein</fullName>
    </submittedName>
</protein>
<reference evidence="2" key="1">
    <citation type="submission" date="2023-01" db="EMBL/GenBank/DDBJ databases">
        <title>Key to firefly adult light organ development and bioluminescence: homeobox transcription factors regulate luciferase expression and transportation to peroxisome.</title>
        <authorList>
            <person name="Fu X."/>
        </authorList>
    </citation>
    <scope>NUCLEOTIDE SEQUENCE [LARGE SCALE GENOMIC DNA]</scope>
</reference>
<name>A0AAN7Q1U3_9COLE</name>
<comment type="caution">
    <text evidence="1">The sequence shown here is derived from an EMBL/GenBank/DDBJ whole genome shotgun (WGS) entry which is preliminary data.</text>
</comment>
<sequence length="476" mass="58198">MNTILPQMNLKIGVKRTIIVENYPHELTKTDLKICEKVYTNKINDITELHTEANKVKRYFLAWKQYVRDKQKKLENFNKHLQQSEKLEAFIKSLRKIQRKSANKIVDESNPEKYSKKCIKETQFLHRFQAQKEIIQMQKNKLREQKYIIDQLKLGNLEDAVKESMTQARMNVTDILQNCSVKVKCKIRSSVFLENINKDLLELGIKSDKVPKIIREMEQRALDREQKRRLISDRKKIMDAAKKEAFEINIMEKKSQDEENRKKCMEELQKRREAQLKYYRQVKLNREKTLQDTAKANDFYERKLKQATFVVLHKLIRIRRNNFIKSKVYYEMRLIRKGFKCWKRFLEEIEYRRNYNVLQLYNYKMKKKLFFAWFKIYTLSIQHVQVAEDFYTMQLEHKVFNYWHCYTCTQQFIEKNNMQRAQRHYQNWVLLHYFYQWKSLPAVIALEKAKEAKKRKWREKVWEILPDYKPVIDNSY</sequence>
<evidence type="ECO:0000313" key="2">
    <source>
        <dbReference type="Proteomes" id="UP001353858"/>
    </source>
</evidence>
<dbReference type="PANTHER" id="PTHR22028:SF5">
    <property type="entry name" value="COILED-COIL DOMAIN-CONTAINING PROTEIN 191"/>
    <property type="match status" value="1"/>
</dbReference>